<keyword evidence="8" id="KW-0464">Manganese</keyword>
<feature type="domain" description="ATP-grasp" evidence="12">
    <location>
        <begin position="28"/>
        <end position="161"/>
    </location>
</feature>
<protein>
    <recommendedName>
        <fullName evidence="2">phosphoribosylamine--glycine ligase</fullName>
        <ecNumber evidence="2">6.3.4.13</ecNumber>
    </recommendedName>
    <alternativeName>
        <fullName evidence="10">Glycinamide ribonucleotide synthetase</fullName>
    </alternativeName>
    <alternativeName>
        <fullName evidence="11">Phosphoribosylglycinamide synthetase</fullName>
    </alternativeName>
</protein>
<comment type="similarity">
    <text evidence="9">Belongs to the GARS family.</text>
</comment>
<evidence type="ECO:0000256" key="1">
    <source>
        <dbReference type="ARBA" id="ARBA00005174"/>
    </source>
</evidence>
<dbReference type="SUPFAM" id="SSF56059">
    <property type="entry name" value="Glutathione synthetase ATP-binding domain-like"/>
    <property type="match status" value="1"/>
</dbReference>
<organism evidence="13">
    <name type="scientific">marine sediment metagenome</name>
    <dbReference type="NCBI Taxonomy" id="412755"/>
    <lineage>
        <taxon>unclassified sequences</taxon>
        <taxon>metagenomes</taxon>
        <taxon>ecological metagenomes</taxon>
    </lineage>
</organism>
<evidence type="ECO:0000256" key="3">
    <source>
        <dbReference type="ARBA" id="ARBA00022598"/>
    </source>
</evidence>
<keyword evidence="4" id="KW-0479">Metal-binding</keyword>
<dbReference type="Gene3D" id="3.90.600.10">
    <property type="entry name" value="Phosphoribosylglycinamide synthetase, C-terminal domain"/>
    <property type="match status" value="1"/>
</dbReference>
<evidence type="ECO:0000313" key="13">
    <source>
        <dbReference type="EMBL" id="GAG06050.1"/>
    </source>
</evidence>
<accession>X0UKD4</accession>
<dbReference type="GO" id="GO:0005524">
    <property type="term" value="F:ATP binding"/>
    <property type="evidence" value="ECO:0007669"/>
    <property type="project" value="UniProtKB-KW"/>
</dbReference>
<evidence type="ECO:0000256" key="9">
    <source>
        <dbReference type="ARBA" id="ARBA00038345"/>
    </source>
</evidence>
<evidence type="ECO:0000256" key="11">
    <source>
        <dbReference type="ARBA" id="ARBA00042864"/>
    </source>
</evidence>
<dbReference type="PROSITE" id="PS00184">
    <property type="entry name" value="GARS"/>
    <property type="match status" value="1"/>
</dbReference>
<dbReference type="InterPro" id="IPR000115">
    <property type="entry name" value="PRibGlycinamide_synth"/>
</dbReference>
<feature type="non-terminal residue" evidence="13">
    <location>
        <position position="244"/>
    </location>
</feature>
<sequence>MIIAASLKEAHKALGDVMEAKIFGSAGDKVIIDEYLSGRELSLIAFTDGKTVSPMVPACDYKKIGDNDQGPNTGGMGSYSPPGFFSAGMTEKVTKDILLPAVQAMAKDGMPYKGVLYAGLMIVNGEPVVLEFNARFGDPETQVVLPLLKTDLVDILMAVVQGNLDRVQIKWRSEACVGVVMSSAGYPGSYKTGFPIQGIDNVDKDVLVFHAGTKLGNDGIIYTDGGRVLTVAGVSKDMAEARKK</sequence>
<dbReference type="UniPathway" id="UPA00074">
    <property type="reaction ID" value="UER00125"/>
</dbReference>
<proteinExistence type="inferred from homology"/>
<evidence type="ECO:0000256" key="10">
    <source>
        <dbReference type="ARBA" id="ARBA00042242"/>
    </source>
</evidence>
<evidence type="ECO:0000256" key="7">
    <source>
        <dbReference type="ARBA" id="ARBA00022840"/>
    </source>
</evidence>
<evidence type="ECO:0000259" key="12">
    <source>
        <dbReference type="PROSITE" id="PS50975"/>
    </source>
</evidence>
<dbReference type="AlphaFoldDB" id="X0UKD4"/>
<evidence type="ECO:0000256" key="5">
    <source>
        <dbReference type="ARBA" id="ARBA00022741"/>
    </source>
</evidence>
<keyword evidence="7" id="KW-0067">ATP-binding</keyword>
<dbReference type="InterPro" id="IPR011761">
    <property type="entry name" value="ATP-grasp"/>
</dbReference>
<dbReference type="PANTHER" id="PTHR43472">
    <property type="entry name" value="PHOSPHORIBOSYLAMINE--GLYCINE LIGASE"/>
    <property type="match status" value="1"/>
</dbReference>
<name>X0UKD4_9ZZZZ</name>
<dbReference type="GO" id="GO:0009113">
    <property type="term" value="P:purine nucleobase biosynthetic process"/>
    <property type="evidence" value="ECO:0007669"/>
    <property type="project" value="InterPro"/>
</dbReference>
<dbReference type="EC" id="6.3.4.13" evidence="2"/>
<dbReference type="GO" id="GO:0006189">
    <property type="term" value="P:'de novo' IMP biosynthetic process"/>
    <property type="evidence" value="ECO:0007669"/>
    <property type="project" value="UniProtKB-UniPathway"/>
</dbReference>
<dbReference type="InterPro" id="IPR020559">
    <property type="entry name" value="PRibGlycinamide_synth_CS"/>
</dbReference>
<dbReference type="InterPro" id="IPR020560">
    <property type="entry name" value="PRibGlycinamide_synth_C-dom"/>
</dbReference>
<dbReference type="Pfam" id="PF01071">
    <property type="entry name" value="GARS_A"/>
    <property type="match status" value="1"/>
</dbReference>
<dbReference type="GO" id="GO:0004637">
    <property type="term" value="F:phosphoribosylamine-glycine ligase activity"/>
    <property type="evidence" value="ECO:0007669"/>
    <property type="project" value="UniProtKB-EC"/>
</dbReference>
<evidence type="ECO:0000256" key="2">
    <source>
        <dbReference type="ARBA" id="ARBA00013255"/>
    </source>
</evidence>
<dbReference type="SUPFAM" id="SSF51246">
    <property type="entry name" value="Rudiment single hybrid motif"/>
    <property type="match status" value="1"/>
</dbReference>
<dbReference type="PROSITE" id="PS50975">
    <property type="entry name" value="ATP_GRASP"/>
    <property type="match status" value="1"/>
</dbReference>
<dbReference type="Gene3D" id="3.30.470.20">
    <property type="entry name" value="ATP-grasp fold, B domain"/>
    <property type="match status" value="1"/>
</dbReference>
<dbReference type="GO" id="GO:0046872">
    <property type="term" value="F:metal ion binding"/>
    <property type="evidence" value="ECO:0007669"/>
    <property type="project" value="UniProtKB-KW"/>
</dbReference>
<reference evidence="13" key="1">
    <citation type="journal article" date="2014" name="Front. Microbiol.">
        <title>High frequency of phylogenetically diverse reductive dehalogenase-homologous genes in deep subseafloor sedimentary metagenomes.</title>
        <authorList>
            <person name="Kawai M."/>
            <person name="Futagami T."/>
            <person name="Toyoda A."/>
            <person name="Takaki Y."/>
            <person name="Nishi S."/>
            <person name="Hori S."/>
            <person name="Arai W."/>
            <person name="Tsubouchi T."/>
            <person name="Morono Y."/>
            <person name="Uchiyama I."/>
            <person name="Ito T."/>
            <person name="Fujiyama A."/>
            <person name="Inagaki F."/>
            <person name="Takami H."/>
        </authorList>
    </citation>
    <scope>NUCLEOTIDE SEQUENCE</scope>
    <source>
        <strain evidence="13">Expedition CK06-06</strain>
    </source>
</reference>
<keyword evidence="5" id="KW-0547">Nucleotide-binding</keyword>
<keyword evidence="3" id="KW-0436">Ligase</keyword>
<dbReference type="SMART" id="SM01210">
    <property type="entry name" value="GARS_C"/>
    <property type="match status" value="1"/>
</dbReference>
<gene>
    <name evidence="13" type="ORF">S01H1_42351</name>
</gene>
<dbReference type="PANTHER" id="PTHR43472:SF1">
    <property type="entry name" value="PHOSPHORIBOSYLAMINE--GLYCINE LIGASE, CHLOROPLASTIC"/>
    <property type="match status" value="1"/>
</dbReference>
<dbReference type="EMBL" id="BARS01026924">
    <property type="protein sequence ID" value="GAG06050.1"/>
    <property type="molecule type" value="Genomic_DNA"/>
</dbReference>
<evidence type="ECO:0000256" key="4">
    <source>
        <dbReference type="ARBA" id="ARBA00022723"/>
    </source>
</evidence>
<dbReference type="NCBIfam" id="TIGR00877">
    <property type="entry name" value="purD"/>
    <property type="match status" value="1"/>
</dbReference>
<dbReference type="InterPro" id="IPR011054">
    <property type="entry name" value="Rudment_hybrid_motif"/>
</dbReference>
<keyword evidence="6" id="KW-0658">Purine biosynthesis</keyword>
<dbReference type="InterPro" id="IPR037123">
    <property type="entry name" value="PRibGlycinamide_synth_C_sf"/>
</dbReference>
<evidence type="ECO:0000256" key="8">
    <source>
        <dbReference type="ARBA" id="ARBA00023211"/>
    </source>
</evidence>
<dbReference type="Pfam" id="PF02843">
    <property type="entry name" value="GARS_C"/>
    <property type="match status" value="1"/>
</dbReference>
<dbReference type="SMART" id="SM01209">
    <property type="entry name" value="GARS_A"/>
    <property type="match status" value="1"/>
</dbReference>
<dbReference type="FunFam" id="3.30.470.20:FF:000018">
    <property type="entry name" value="Trifunctional purine biosynthetic protein adenosine-3"/>
    <property type="match status" value="1"/>
</dbReference>
<dbReference type="InterPro" id="IPR013815">
    <property type="entry name" value="ATP_grasp_subdomain_1"/>
</dbReference>
<evidence type="ECO:0000256" key="6">
    <source>
        <dbReference type="ARBA" id="ARBA00022755"/>
    </source>
</evidence>
<dbReference type="Gene3D" id="3.30.1490.20">
    <property type="entry name" value="ATP-grasp fold, A domain"/>
    <property type="match status" value="1"/>
</dbReference>
<comment type="caution">
    <text evidence="13">The sequence shown here is derived from an EMBL/GenBank/DDBJ whole genome shotgun (WGS) entry which is preliminary data.</text>
</comment>
<dbReference type="InterPro" id="IPR020561">
    <property type="entry name" value="PRibGlycinamid_synth_ATP-grasp"/>
</dbReference>
<comment type="pathway">
    <text evidence="1">Purine metabolism; IMP biosynthesis via de novo pathway; N(1)-(5-phospho-D-ribosyl)glycinamide from 5-phospho-alpha-D-ribose 1-diphosphate: step 2/2.</text>
</comment>